<organism evidence="2 3">
    <name type="scientific">Lentinula guzmanii</name>
    <dbReference type="NCBI Taxonomy" id="2804957"/>
    <lineage>
        <taxon>Eukaryota</taxon>
        <taxon>Fungi</taxon>
        <taxon>Dikarya</taxon>
        <taxon>Basidiomycota</taxon>
        <taxon>Agaricomycotina</taxon>
        <taxon>Agaricomycetes</taxon>
        <taxon>Agaricomycetidae</taxon>
        <taxon>Agaricales</taxon>
        <taxon>Marasmiineae</taxon>
        <taxon>Omphalotaceae</taxon>
        <taxon>Lentinula</taxon>
    </lineage>
</organism>
<keyword evidence="3" id="KW-1185">Reference proteome</keyword>
<proteinExistence type="predicted"/>
<gene>
    <name evidence="2" type="ORF">DFJ43DRAFT_53690</name>
</gene>
<sequence length="226" mass="25773">MQFPLISPLAMQRDRLFKSGRRNRFQRLFEYAERRAKIFTGAQAKNKKPEPVVTSSLAGRKRPRSMLEASFPVHAPRWGFGLASRRQANAVALDTRHEEDENASRFKSRLLSFSLTNDESSEEIQMSERRTLIFGKDAEIWYKYTPDCLEATFAATNNDESSERPTKRTKLHLDESSTSSSSKPPAPLRNDSDRCCILRLEPADAETSSAPIRNVYHSTDSSQRMP</sequence>
<comment type="caution">
    <text evidence="2">The sequence shown here is derived from an EMBL/GenBank/DDBJ whole genome shotgun (WGS) entry which is preliminary data.</text>
</comment>
<evidence type="ECO:0000313" key="3">
    <source>
        <dbReference type="Proteomes" id="UP001176059"/>
    </source>
</evidence>
<feature type="region of interest" description="Disordered" evidence="1">
    <location>
        <begin position="207"/>
        <end position="226"/>
    </location>
</feature>
<feature type="region of interest" description="Disordered" evidence="1">
    <location>
        <begin position="156"/>
        <end position="195"/>
    </location>
</feature>
<feature type="compositionally biased region" description="Basic and acidic residues" evidence="1">
    <location>
        <begin position="161"/>
        <end position="175"/>
    </location>
</feature>
<reference evidence="2" key="2">
    <citation type="journal article" date="2023" name="Proc. Natl. Acad. Sci. U.S.A.">
        <title>A global phylogenomic analysis of the shiitake genus Lentinula.</title>
        <authorList>
            <person name="Sierra-Patev S."/>
            <person name="Min B."/>
            <person name="Naranjo-Ortiz M."/>
            <person name="Looney B."/>
            <person name="Konkel Z."/>
            <person name="Slot J.C."/>
            <person name="Sakamoto Y."/>
            <person name="Steenwyk J.L."/>
            <person name="Rokas A."/>
            <person name="Carro J."/>
            <person name="Camarero S."/>
            <person name="Ferreira P."/>
            <person name="Molpeceres G."/>
            <person name="Ruiz-Duenas F.J."/>
            <person name="Serrano A."/>
            <person name="Henrissat B."/>
            <person name="Drula E."/>
            <person name="Hughes K.W."/>
            <person name="Mata J.L."/>
            <person name="Ishikawa N.K."/>
            <person name="Vargas-Isla R."/>
            <person name="Ushijima S."/>
            <person name="Smith C.A."/>
            <person name="Donoghue J."/>
            <person name="Ahrendt S."/>
            <person name="Andreopoulos W."/>
            <person name="He G."/>
            <person name="LaButti K."/>
            <person name="Lipzen A."/>
            <person name="Ng V."/>
            <person name="Riley R."/>
            <person name="Sandor L."/>
            <person name="Barry K."/>
            <person name="Martinez A.T."/>
            <person name="Xiao Y."/>
            <person name="Gibbons J.G."/>
            <person name="Terashima K."/>
            <person name="Grigoriev I.V."/>
            <person name="Hibbett D."/>
        </authorList>
    </citation>
    <scope>NUCLEOTIDE SEQUENCE</scope>
    <source>
        <strain evidence="2">ET3784</strain>
    </source>
</reference>
<protein>
    <submittedName>
        <fullName evidence="2">Uncharacterized protein</fullName>
    </submittedName>
</protein>
<dbReference type="AlphaFoldDB" id="A0AA38J6P2"/>
<dbReference type="Proteomes" id="UP001176059">
    <property type="component" value="Unassembled WGS sequence"/>
</dbReference>
<evidence type="ECO:0000256" key="1">
    <source>
        <dbReference type="SAM" id="MobiDB-lite"/>
    </source>
</evidence>
<evidence type="ECO:0000313" key="2">
    <source>
        <dbReference type="EMBL" id="KAJ3712750.1"/>
    </source>
</evidence>
<dbReference type="EMBL" id="JANVFO010000106">
    <property type="protein sequence ID" value="KAJ3712750.1"/>
    <property type="molecule type" value="Genomic_DNA"/>
</dbReference>
<accession>A0AA38J6P2</accession>
<reference evidence="2" key="1">
    <citation type="submission" date="2022-08" db="EMBL/GenBank/DDBJ databases">
        <authorList>
            <consortium name="DOE Joint Genome Institute"/>
            <person name="Min B."/>
            <person name="Sierra-Patev S."/>
            <person name="Naranjo-Ortiz M."/>
            <person name="Looney B."/>
            <person name="Konkel Z."/>
            <person name="Slot J.C."/>
            <person name="Sakamoto Y."/>
            <person name="Steenwyk J.L."/>
            <person name="Rokas A."/>
            <person name="Carro J."/>
            <person name="Camarero S."/>
            <person name="Ferreira P."/>
            <person name="Molpeceres G."/>
            <person name="Ruiz-duenas F.J."/>
            <person name="Serrano A."/>
            <person name="Henrissat B."/>
            <person name="Drula E."/>
            <person name="Hughes K.W."/>
            <person name="Mata J.L."/>
            <person name="Ishikawa N.K."/>
            <person name="Vargas-Isla R."/>
            <person name="Ushijima S."/>
            <person name="Smith C.A."/>
            <person name="Ahrendt S."/>
            <person name="Andreopoulos W."/>
            <person name="He G."/>
            <person name="LaButti K."/>
            <person name="Lipzen A."/>
            <person name="Ng V."/>
            <person name="Riley R."/>
            <person name="Sandor L."/>
            <person name="Barry K."/>
            <person name="Martinez A.T."/>
            <person name="Xiao Y."/>
            <person name="Gibbons J.G."/>
            <person name="Terashima K."/>
            <person name="Hibbett D.S."/>
            <person name="Grigoriev I.V."/>
        </authorList>
    </citation>
    <scope>NUCLEOTIDE SEQUENCE</scope>
    <source>
        <strain evidence="2">ET3784</strain>
    </source>
</reference>
<name>A0AA38J6P2_9AGAR</name>